<organism evidence="1 2">
    <name type="scientific">Paenalkalicoccus suaedae</name>
    <dbReference type="NCBI Taxonomy" id="2592382"/>
    <lineage>
        <taxon>Bacteria</taxon>
        <taxon>Bacillati</taxon>
        <taxon>Bacillota</taxon>
        <taxon>Bacilli</taxon>
        <taxon>Bacillales</taxon>
        <taxon>Bacillaceae</taxon>
        <taxon>Paenalkalicoccus</taxon>
    </lineage>
</organism>
<evidence type="ECO:0000313" key="2">
    <source>
        <dbReference type="Proteomes" id="UP000318138"/>
    </source>
</evidence>
<proteinExistence type="predicted"/>
<dbReference type="SUPFAM" id="SSF55961">
    <property type="entry name" value="Bet v1-like"/>
    <property type="match status" value="1"/>
</dbReference>
<keyword evidence="2" id="KW-1185">Reference proteome</keyword>
<evidence type="ECO:0000313" key="1">
    <source>
        <dbReference type="EMBL" id="QKS70997.1"/>
    </source>
</evidence>
<dbReference type="EMBL" id="CP041372">
    <property type="protein sequence ID" value="QKS70997.1"/>
    <property type="molecule type" value="Genomic_DNA"/>
</dbReference>
<protein>
    <recommendedName>
        <fullName evidence="3">Ligand-binding SRPBCC domain-containing protein</fullName>
    </recommendedName>
</protein>
<accession>A0A859FD50</accession>
<sequence length="142" mass="16747">MFSGTFYFKTEINKPIKDVWEFFQTNENLVAITGFPKITLLGDKDVFEGSHVHLKMDFFLVKLDWQGEITKVVPEAYFMDEGKKLPFPFKEWRHVHAFKELSPSKTKMIDRVEFSSYVPAPLIKAMLIGMFSDRKRQLKKYL</sequence>
<name>A0A859FD50_9BACI</name>
<reference evidence="2" key="1">
    <citation type="submission" date="2019-07" db="EMBL/GenBank/DDBJ databases">
        <title>Bacillus alkalisoli sp. nov. isolated from saline soil.</title>
        <authorList>
            <person name="Sun J.-Q."/>
            <person name="Xu L."/>
        </authorList>
    </citation>
    <scope>NUCLEOTIDE SEQUENCE [LARGE SCALE GENOMIC DNA]</scope>
    <source>
        <strain evidence="2">M4U3P1</strain>
    </source>
</reference>
<dbReference type="InterPro" id="IPR023393">
    <property type="entry name" value="START-like_dom_sf"/>
</dbReference>
<dbReference type="KEGG" id="psua:FLK61_30220"/>
<gene>
    <name evidence="1" type="ORF">FLK61_30220</name>
</gene>
<dbReference type="Proteomes" id="UP000318138">
    <property type="component" value="Chromosome"/>
</dbReference>
<dbReference type="Gene3D" id="3.30.530.20">
    <property type="match status" value="1"/>
</dbReference>
<dbReference type="RefSeq" id="WP_176009034.1">
    <property type="nucleotide sequence ID" value="NZ_CP041372.2"/>
</dbReference>
<dbReference type="AlphaFoldDB" id="A0A859FD50"/>
<evidence type="ECO:0008006" key="3">
    <source>
        <dbReference type="Google" id="ProtNLM"/>
    </source>
</evidence>